<dbReference type="EMBL" id="FTMA01000003">
    <property type="protein sequence ID" value="SIQ73898.1"/>
    <property type="molecule type" value="Genomic_DNA"/>
</dbReference>
<sequence>MDKQVQNNNIIYTSTNGKTSVALFKCDDSMWVNQRLRPYSYDRLLSMEGHPNNT</sequence>
<evidence type="ECO:0000313" key="1">
    <source>
        <dbReference type="EMBL" id="SIQ73898.1"/>
    </source>
</evidence>
<keyword evidence="2" id="KW-1185">Reference proteome</keyword>
<protein>
    <submittedName>
        <fullName evidence="1">Uncharacterized protein</fullName>
    </submittedName>
</protein>
<organism evidence="1 2">
    <name type="scientific">Maribacter ulvicola</name>
    <dbReference type="NCBI Taxonomy" id="228959"/>
    <lineage>
        <taxon>Bacteria</taxon>
        <taxon>Pseudomonadati</taxon>
        <taxon>Bacteroidota</taxon>
        <taxon>Flavobacteriia</taxon>
        <taxon>Flavobacteriales</taxon>
        <taxon>Flavobacteriaceae</taxon>
        <taxon>Maribacter</taxon>
    </lineage>
</organism>
<reference evidence="2" key="1">
    <citation type="submission" date="2017-01" db="EMBL/GenBank/DDBJ databases">
        <authorList>
            <person name="Varghese N."/>
            <person name="Submissions S."/>
        </authorList>
    </citation>
    <scope>NUCLEOTIDE SEQUENCE [LARGE SCALE GENOMIC DNA]</scope>
    <source>
        <strain evidence="2">DSM 15366</strain>
    </source>
</reference>
<accession>A0A1N6V7Y3</accession>
<name>A0A1N6V7Y3_9FLAO</name>
<dbReference type="AlphaFoldDB" id="A0A1N6V7Y3"/>
<proteinExistence type="predicted"/>
<dbReference type="OrthoDB" id="9802752at2"/>
<dbReference type="RefSeq" id="WP_159439015.1">
    <property type="nucleotide sequence ID" value="NZ_FTMA01000003.1"/>
</dbReference>
<evidence type="ECO:0000313" key="2">
    <source>
        <dbReference type="Proteomes" id="UP000186953"/>
    </source>
</evidence>
<gene>
    <name evidence="1" type="ORF">SAMN05421797_10325</name>
</gene>
<dbReference type="Proteomes" id="UP000186953">
    <property type="component" value="Unassembled WGS sequence"/>
</dbReference>